<proteinExistence type="predicted"/>
<dbReference type="GeneID" id="55806229"/>
<evidence type="ECO:0000313" key="1">
    <source>
        <dbReference type="EMBL" id="BBK03782.1"/>
    </source>
</evidence>
<dbReference type="RefSeq" id="YP_009877028.1">
    <property type="nucleotide sequence ID" value="NC_049384.1"/>
</dbReference>
<dbReference type="Proteomes" id="UP000248666">
    <property type="component" value="Segment"/>
</dbReference>
<protein>
    <submittedName>
        <fullName evidence="1">Uncharacterized protein</fullName>
    </submittedName>
</protein>
<organism evidence="1 2">
    <name type="scientific">Enterobacter phage EspM4VN</name>
    <dbReference type="NCBI Taxonomy" id="2137745"/>
    <lineage>
        <taxon>Viruses</taxon>
        <taxon>Duplodnaviria</taxon>
        <taxon>Heunggongvirae</taxon>
        <taxon>Uroviricota</taxon>
        <taxon>Caudoviricetes</taxon>
        <taxon>Pantevenvirales</taxon>
        <taxon>Ackermannviridae</taxon>
        <taxon>Aglimvirinae</taxon>
        <taxon>Agtrevirus</taxon>
        <taxon>Agtrevirus EM4</taxon>
    </lineage>
</organism>
<dbReference type="KEGG" id="vg:55806229"/>
<dbReference type="EMBL" id="LC373201">
    <property type="protein sequence ID" value="BBK03782.1"/>
    <property type="molecule type" value="Genomic_DNA"/>
</dbReference>
<name>A0A4P2WV79_9CAUD</name>
<keyword evidence="2" id="KW-1185">Reference proteome</keyword>
<sequence length="285" mass="32498">MKKAIFICNLTDIMAEPWHKAGYECWLFDAQHPEGCHKGDDGIYRVGCWLNTPEDIFRHTGRDNIAFVMGFPECTHLTVTGSRWFESKREEDPLFQEKAMELVYLCRDVGEAAGCPWALENPVSVISSFWRPSDFLINPHEYGAYLPEDDEHPLYPKYIKPRDAYTKKTCLWVGGGFKLPEKKPVGPDGTALVHGRHPDPKLAHTLLYPEGEDRAGEPMYDERGYPDWNYSLQHSKLGGKDTFTKNVRSATPRGFALAVFMVHNGLCREHVEGIRSRNLLELLGK</sequence>
<accession>A0A4P2WV79</accession>
<reference evidence="1 2" key="1">
    <citation type="submission" date="2018-02" db="EMBL/GenBank/DDBJ databases">
        <title>Isolation and characterization of bacteriophage of Enterobacter asburiae, a cause of soft rot disease of plants in Vietnam.</title>
        <authorList>
            <person name="Doi K."/>
            <person name="Nagayoshi Y."/>
            <person name="Fujino Y."/>
            <person name="Thanh N.C."/>
        </authorList>
    </citation>
    <scope>NUCLEOTIDE SEQUENCE [LARGE SCALE GENOMIC DNA]</scope>
</reference>
<evidence type="ECO:0000313" key="2">
    <source>
        <dbReference type="Proteomes" id="UP000248666"/>
    </source>
</evidence>